<reference evidence="1" key="1">
    <citation type="submission" date="2023-04" db="EMBL/GenBank/DDBJ databases">
        <title>Colletotrichum limetticola genome sequence.</title>
        <authorList>
            <person name="Baroncelli R."/>
        </authorList>
    </citation>
    <scope>NUCLEOTIDE SEQUENCE</scope>
    <source>
        <strain evidence="1">KLA-Anderson</strain>
    </source>
</reference>
<evidence type="ECO:0000313" key="2">
    <source>
        <dbReference type="Proteomes" id="UP001169217"/>
    </source>
</evidence>
<gene>
    <name evidence="1" type="ORF">CLIM01_04651</name>
</gene>
<evidence type="ECO:0000313" key="1">
    <source>
        <dbReference type="EMBL" id="KAK0377978.1"/>
    </source>
</evidence>
<organism evidence="1 2">
    <name type="scientific">Colletotrichum limetticola</name>
    <dbReference type="NCBI Taxonomy" id="1209924"/>
    <lineage>
        <taxon>Eukaryota</taxon>
        <taxon>Fungi</taxon>
        <taxon>Dikarya</taxon>
        <taxon>Ascomycota</taxon>
        <taxon>Pezizomycotina</taxon>
        <taxon>Sordariomycetes</taxon>
        <taxon>Hypocreomycetidae</taxon>
        <taxon>Glomerellales</taxon>
        <taxon>Glomerellaceae</taxon>
        <taxon>Colletotrichum</taxon>
        <taxon>Colletotrichum acutatum species complex</taxon>
    </lineage>
</organism>
<keyword evidence="2" id="KW-1185">Reference proteome</keyword>
<comment type="caution">
    <text evidence="1">The sequence shown here is derived from an EMBL/GenBank/DDBJ whole genome shotgun (WGS) entry which is preliminary data.</text>
</comment>
<sequence length="77" mass="8604">MAQLSFPMDRGRIYPTMPPDPGCLQTVVHKSFPSHLRTTLLLATATVMTTTTATQVLSLSRARAHYSRPHVNRRAKN</sequence>
<protein>
    <submittedName>
        <fullName evidence="1">Uncharacterized protein</fullName>
    </submittedName>
</protein>
<dbReference type="EMBL" id="JARUPT010000110">
    <property type="protein sequence ID" value="KAK0377978.1"/>
    <property type="molecule type" value="Genomic_DNA"/>
</dbReference>
<name>A0ABQ9Q2P6_9PEZI</name>
<dbReference type="Proteomes" id="UP001169217">
    <property type="component" value="Unassembled WGS sequence"/>
</dbReference>
<accession>A0ABQ9Q2P6</accession>
<proteinExistence type="predicted"/>